<dbReference type="RefSeq" id="XP_013926098.1">
    <property type="nucleotide sequence ID" value="XM_014070623.1"/>
</dbReference>
<dbReference type="RefSeq" id="XP_013926099.1">
    <property type="nucleotide sequence ID" value="XM_014070624.1"/>
</dbReference>
<dbReference type="KEGG" id="tsr:106552371"/>
<evidence type="ECO:0000313" key="2">
    <source>
        <dbReference type="RefSeq" id="XP_013926098.1"/>
    </source>
</evidence>
<sequence length="201" mass="22934">MLLCWVPGGLNEGDASKFQFCVRSPDILFFRLHWREVAVRKGSVAIACEMEAFAEYSSVRFKQRAVIEFLTAEGVPPIEVHRQMLPVYGDDCVDVSTVRRWAKKCKGGKPGRTDLCDQERSGRPVTATDQFHVKRVDELIKDNQQITQREIAAKLGISQERVGHIIDTLQYRKVCARWVPRMLTPEMYAAYTDDAAEEDIL</sequence>
<evidence type="ECO:0000313" key="1">
    <source>
        <dbReference type="Proteomes" id="UP000504617"/>
    </source>
</evidence>
<accession>A0A6I9YQA9</accession>
<dbReference type="OrthoDB" id="9908848at2759"/>
<dbReference type="Proteomes" id="UP000504617">
    <property type="component" value="Unplaced"/>
</dbReference>
<dbReference type="InterPro" id="IPR052709">
    <property type="entry name" value="Transposase-MT_Hybrid"/>
</dbReference>
<dbReference type="GeneID" id="106552371"/>
<dbReference type="PANTHER" id="PTHR46060:SF1">
    <property type="entry name" value="MARINER MOS1 TRANSPOSASE-LIKE PROTEIN"/>
    <property type="match status" value="1"/>
</dbReference>
<proteinExistence type="predicted"/>
<protein>
    <submittedName>
        <fullName evidence="2 3">Uncharacterized protein LOC106552371</fullName>
    </submittedName>
</protein>
<gene>
    <name evidence="2 3" type="primary">LOC106552371</name>
</gene>
<organism evidence="1 3">
    <name type="scientific">Thamnophis sirtalis</name>
    <dbReference type="NCBI Taxonomy" id="35019"/>
    <lineage>
        <taxon>Eukaryota</taxon>
        <taxon>Metazoa</taxon>
        <taxon>Chordata</taxon>
        <taxon>Craniata</taxon>
        <taxon>Vertebrata</taxon>
        <taxon>Euteleostomi</taxon>
        <taxon>Lepidosauria</taxon>
        <taxon>Squamata</taxon>
        <taxon>Bifurcata</taxon>
        <taxon>Unidentata</taxon>
        <taxon>Episquamata</taxon>
        <taxon>Toxicofera</taxon>
        <taxon>Serpentes</taxon>
        <taxon>Colubroidea</taxon>
        <taxon>Colubridae</taxon>
        <taxon>Natricinae</taxon>
        <taxon>Thamnophis</taxon>
    </lineage>
</organism>
<keyword evidence="1" id="KW-1185">Reference proteome</keyword>
<reference evidence="2 3" key="1">
    <citation type="submission" date="2025-04" db="UniProtKB">
        <authorList>
            <consortium name="RefSeq"/>
        </authorList>
    </citation>
    <scope>IDENTIFICATION</scope>
    <source>
        <tissue evidence="2 3">Skeletal muscle</tissue>
    </source>
</reference>
<dbReference type="PANTHER" id="PTHR46060">
    <property type="entry name" value="MARINER MOS1 TRANSPOSASE-LIKE PROTEIN"/>
    <property type="match status" value="1"/>
</dbReference>
<name>A0A6I9YQA9_9SAUR</name>
<dbReference type="AlphaFoldDB" id="A0A6I9YQA9"/>
<evidence type="ECO:0000313" key="3">
    <source>
        <dbReference type="RefSeq" id="XP_013926099.1"/>
    </source>
</evidence>